<dbReference type="SUPFAM" id="SSF55347">
    <property type="entry name" value="Glyceraldehyde-3-phosphate dehydrogenase-like, C-terminal domain"/>
    <property type="match status" value="1"/>
</dbReference>
<dbReference type="EMBL" id="CP097635">
    <property type="protein sequence ID" value="URI08231.1"/>
    <property type="molecule type" value="Genomic_DNA"/>
</dbReference>
<feature type="domain" description="Gfo/Idh/MocA-like oxidoreductase C-terminal" evidence="2">
    <location>
        <begin position="145"/>
        <end position="368"/>
    </location>
</feature>
<dbReference type="SUPFAM" id="SSF51735">
    <property type="entry name" value="NAD(P)-binding Rossmann-fold domains"/>
    <property type="match status" value="1"/>
</dbReference>
<dbReference type="Gene3D" id="3.40.50.720">
    <property type="entry name" value="NAD(P)-binding Rossmann-like Domain"/>
    <property type="match status" value="1"/>
</dbReference>
<proteinExistence type="predicted"/>
<reference evidence="3" key="1">
    <citation type="submission" date="2022-05" db="EMBL/GenBank/DDBJ databases">
        <title>An RpoN-dependent PEP-CTERM gene is involved in floc formation of an Aquincola tertiaricarbonis strain.</title>
        <authorList>
            <person name="Qiu D."/>
            <person name="Xia M."/>
        </authorList>
    </citation>
    <scope>NUCLEOTIDE SEQUENCE</scope>
    <source>
        <strain evidence="3">RN12</strain>
    </source>
</reference>
<dbReference type="Pfam" id="PF02894">
    <property type="entry name" value="GFO_IDH_MocA_C"/>
    <property type="match status" value="1"/>
</dbReference>
<dbReference type="InterPro" id="IPR004104">
    <property type="entry name" value="Gfo/Idh/MocA-like_OxRdtase_C"/>
</dbReference>
<dbReference type="Proteomes" id="UP001056201">
    <property type="component" value="Chromosome 1"/>
</dbReference>
<dbReference type="PANTHER" id="PTHR43593:SF1">
    <property type="entry name" value="INOSITOL 2-DEHYDROGENASE"/>
    <property type="match status" value="1"/>
</dbReference>
<organism evidence="3 4">
    <name type="scientific">Aquincola tertiaricarbonis</name>
    <dbReference type="NCBI Taxonomy" id="391953"/>
    <lineage>
        <taxon>Bacteria</taxon>
        <taxon>Pseudomonadati</taxon>
        <taxon>Pseudomonadota</taxon>
        <taxon>Betaproteobacteria</taxon>
        <taxon>Burkholderiales</taxon>
        <taxon>Sphaerotilaceae</taxon>
        <taxon>Aquincola</taxon>
    </lineage>
</organism>
<gene>
    <name evidence="3" type="ORF">MW290_06560</name>
</gene>
<sequence length="376" mass="41230">MEPLLRYGIIGCGSMGREHIENLRALPGTQVTAIADVDAGSREKAQALLPDTVQVFTTPQALLDSGACDAVVIATPNHTHAGILRAALATDLHILAEKPLVTTIEDGLALLALERQRVAEGARRVVWVAQEYRYMPPVAEMIRLVHAGGAGTLHQVAIREHREPFYPKVGDWNRFSGNTGGTLVEKCCHYFNLMDLILQERPTRVFASGGQRVNHLDERYEGRTPDILDSAYVIVEYPSGARAMLDLCMFAENSVDNEHIVVVGDQARYETLLPSLTLRCGRREDWGRREAWGQPSGTGQGVSVRRVWDTNIRYPGQHFGASYIEHQHFLAAIRNGTPPEITLEEGLRSVATGLAAHRSIATGLPVAVADLLPAVL</sequence>
<keyword evidence="4" id="KW-1185">Reference proteome</keyword>
<dbReference type="InterPro" id="IPR050424">
    <property type="entry name" value="Gfo-Idh-MocA_inositol_DH"/>
</dbReference>
<dbReference type="PANTHER" id="PTHR43593">
    <property type="match status" value="1"/>
</dbReference>
<evidence type="ECO:0000313" key="4">
    <source>
        <dbReference type="Proteomes" id="UP001056201"/>
    </source>
</evidence>
<protein>
    <submittedName>
        <fullName evidence="3">Gfo/Idh/MocA family oxidoreductase</fullName>
    </submittedName>
</protein>
<name>A0ABY4S8C4_AQUTE</name>
<dbReference type="InterPro" id="IPR000683">
    <property type="entry name" value="Gfo/Idh/MocA-like_OxRdtase_N"/>
</dbReference>
<dbReference type="RefSeq" id="WP_250196453.1">
    <property type="nucleotide sequence ID" value="NZ_CP097635.1"/>
</dbReference>
<evidence type="ECO:0000259" key="2">
    <source>
        <dbReference type="Pfam" id="PF02894"/>
    </source>
</evidence>
<dbReference type="Gene3D" id="3.30.360.10">
    <property type="entry name" value="Dihydrodipicolinate Reductase, domain 2"/>
    <property type="match status" value="1"/>
</dbReference>
<dbReference type="Pfam" id="PF01408">
    <property type="entry name" value="GFO_IDH_MocA"/>
    <property type="match status" value="1"/>
</dbReference>
<evidence type="ECO:0000259" key="1">
    <source>
        <dbReference type="Pfam" id="PF01408"/>
    </source>
</evidence>
<feature type="domain" description="Gfo/Idh/MocA-like oxidoreductase N-terminal" evidence="1">
    <location>
        <begin position="5"/>
        <end position="117"/>
    </location>
</feature>
<dbReference type="InterPro" id="IPR036291">
    <property type="entry name" value="NAD(P)-bd_dom_sf"/>
</dbReference>
<accession>A0ABY4S8C4</accession>
<evidence type="ECO:0000313" key="3">
    <source>
        <dbReference type="EMBL" id="URI08231.1"/>
    </source>
</evidence>